<dbReference type="AlphaFoldDB" id="A0AAW0PW59"/>
<keyword evidence="4" id="KW-0862">Zinc</keyword>
<gene>
    <name evidence="8" type="ORF">WMY93_007044</name>
</gene>
<dbReference type="GO" id="GO:0000977">
    <property type="term" value="F:RNA polymerase II transcription regulatory region sequence-specific DNA binding"/>
    <property type="evidence" value="ECO:0007669"/>
    <property type="project" value="TreeGrafter"/>
</dbReference>
<dbReference type="SUPFAM" id="SSF57667">
    <property type="entry name" value="beta-beta-alpha zinc fingers"/>
    <property type="match status" value="3"/>
</dbReference>
<sequence>MSWIGTDIRSQYRIDASTQDSSRRRSLAHFRPRRRHVTRHVSVFVPGFPTHTRRRTHTARLSVTSASKMSLNNNQALRGLVLQRLAVAADEIFALFERTFAQYEEEFLRSKLTQRQPRDVLYKEDIQTVTVGVDVSSEGLNNEPIKSNRDVNPPIKHQYPSATLKSIERDLTQKTRLGSTRGQLDAEEPGCSSDLISNNNRRHYGYSDTEDSDEFIEEMTNSKLNKNSAHFMKDSADNSCDYNFGSNTFMSNDDDQRDKLPKCTLCYKTFKNRETLEKHLEFHPGPFTCQICSKVFSSKSNYKTHLRCHAQQREKPHKCPVCGRGFLQKGHVKEHMRIHTGEKPYTCNDCGRQFRQQNSLMRHVLSMHSEVKPYRCSICQKGFVQKPYFESHMRKHTGERPFLCLVCGKRFKEKYCMKKHMSQHIEAGEITSQVVE</sequence>
<dbReference type="InterPro" id="IPR013087">
    <property type="entry name" value="Znf_C2H2_type"/>
</dbReference>
<evidence type="ECO:0000256" key="6">
    <source>
        <dbReference type="SAM" id="MobiDB-lite"/>
    </source>
</evidence>
<dbReference type="FunFam" id="3.30.160.60:FF:002343">
    <property type="entry name" value="Zinc finger protein 33A"/>
    <property type="match status" value="1"/>
</dbReference>
<feature type="domain" description="C2H2-type" evidence="7">
    <location>
        <begin position="317"/>
        <end position="344"/>
    </location>
</feature>
<dbReference type="InterPro" id="IPR036236">
    <property type="entry name" value="Znf_C2H2_sf"/>
</dbReference>
<keyword evidence="2" id="KW-0677">Repeat</keyword>
<dbReference type="SMART" id="SM00355">
    <property type="entry name" value="ZnF_C2H2"/>
    <property type="match status" value="6"/>
</dbReference>
<dbReference type="GO" id="GO:0008270">
    <property type="term" value="F:zinc ion binding"/>
    <property type="evidence" value="ECO:0007669"/>
    <property type="project" value="UniProtKB-KW"/>
</dbReference>
<dbReference type="FunFam" id="3.30.160.60:FF:000100">
    <property type="entry name" value="Zinc finger 45-like"/>
    <property type="match status" value="1"/>
</dbReference>
<dbReference type="PROSITE" id="PS50157">
    <property type="entry name" value="ZINC_FINGER_C2H2_2"/>
    <property type="match status" value="6"/>
</dbReference>
<feature type="domain" description="C2H2-type" evidence="7">
    <location>
        <begin position="261"/>
        <end position="288"/>
    </location>
</feature>
<dbReference type="PROSITE" id="PS00028">
    <property type="entry name" value="ZINC_FINGER_C2H2_1"/>
    <property type="match status" value="6"/>
</dbReference>
<evidence type="ECO:0000256" key="3">
    <source>
        <dbReference type="ARBA" id="ARBA00022771"/>
    </source>
</evidence>
<feature type="domain" description="C2H2-type" evidence="7">
    <location>
        <begin position="345"/>
        <end position="373"/>
    </location>
</feature>
<dbReference type="Pfam" id="PF12874">
    <property type="entry name" value="zf-met"/>
    <property type="match status" value="1"/>
</dbReference>
<keyword evidence="9" id="KW-1185">Reference proteome</keyword>
<feature type="domain" description="C2H2-type" evidence="7">
    <location>
        <begin position="287"/>
        <end position="314"/>
    </location>
</feature>
<dbReference type="FunFam" id="3.30.160.60:FF:000446">
    <property type="entry name" value="Zinc finger protein"/>
    <property type="match status" value="1"/>
</dbReference>
<evidence type="ECO:0000313" key="9">
    <source>
        <dbReference type="Proteomes" id="UP001460270"/>
    </source>
</evidence>
<name>A0AAW0PW59_9GOBI</name>
<feature type="domain" description="C2H2-type" evidence="7">
    <location>
        <begin position="374"/>
        <end position="401"/>
    </location>
</feature>
<evidence type="ECO:0000259" key="7">
    <source>
        <dbReference type="PROSITE" id="PS50157"/>
    </source>
</evidence>
<dbReference type="PANTHER" id="PTHR14196:SF12">
    <property type="entry name" value="ZINC FINGER PROTEIN 208-LIKE"/>
    <property type="match status" value="1"/>
</dbReference>
<protein>
    <recommendedName>
        <fullName evidence="7">C2H2-type domain-containing protein</fullName>
    </recommendedName>
</protein>
<dbReference type="EMBL" id="JBBPFD010000004">
    <property type="protein sequence ID" value="KAK7930649.1"/>
    <property type="molecule type" value="Genomic_DNA"/>
</dbReference>
<accession>A0AAW0PW59</accession>
<evidence type="ECO:0000256" key="4">
    <source>
        <dbReference type="ARBA" id="ARBA00022833"/>
    </source>
</evidence>
<dbReference type="InterPro" id="IPR050717">
    <property type="entry name" value="C2H2-ZF_Transcription_Reg"/>
</dbReference>
<evidence type="ECO:0000313" key="8">
    <source>
        <dbReference type="EMBL" id="KAK7930649.1"/>
    </source>
</evidence>
<organism evidence="8 9">
    <name type="scientific">Mugilogobius chulae</name>
    <name type="common">yellowstripe goby</name>
    <dbReference type="NCBI Taxonomy" id="88201"/>
    <lineage>
        <taxon>Eukaryota</taxon>
        <taxon>Metazoa</taxon>
        <taxon>Chordata</taxon>
        <taxon>Craniata</taxon>
        <taxon>Vertebrata</taxon>
        <taxon>Euteleostomi</taxon>
        <taxon>Actinopterygii</taxon>
        <taxon>Neopterygii</taxon>
        <taxon>Teleostei</taxon>
        <taxon>Neoteleostei</taxon>
        <taxon>Acanthomorphata</taxon>
        <taxon>Gobiaria</taxon>
        <taxon>Gobiiformes</taxon>
        <taxon>Gobioidei</taxon>
        <taxon>Gobiidae</taxon>
        <taxon>Gobionellinae</taxon>
        <taxon>Mugilogobius</taxon>
    </lineage>
</organism>
<dbReference type="FunFam" id="3.30.160.60:FF:000624">
    <property type="entry name" value="zinc finger protein 697"/>
    <property type="match status" value="1"/>
</dbReference>
<feature type="domain" description="C2H2-type" evidence="7">
    <location>
        <begin position="402"/>
        <end position="429"/>
    </location>
</feature>
<evidence type="ECO:0000256" key="2">
    <source>
        <dbReference type="ARBA" id="ARBA00022737"/>
    </source>
</evidence>
<feature type="region of interest" description="Disordered" evidence="6">
    <location>
        <begin position="179"/>
        <end position="206"/>
    </location>
</feature>
<keyword evidence="1" id="KW-0479">Metal-binding</keyword>
<dbReference type="GO" id="GO:0000981">
    <property type="term" value="F:DNA-binding transcription factor activity, RNA polymerase II-specific"/>
    <property type="evidence" value="ECO:0007669"/>
    <property type="project" value="TreeGrafter"/>
</dbReference>
<keyword evidence="3 5" id="KW-0863">Zinc-finger</keyword>
<dbReference type="PANTHER" id="PTHR14196">
    <property type="entry name" value="ODD-SKIPPED - RELATED"/>
    <property type="match status" value="1"/>
</dbReference>
<evidence type="ECO:0000256" key="1">
    <source>
        <dbReference type="ARBA" id="ARBA00022723"/>
    </source>
</evidence>
<dbReference type="Proteomes" id="UP001460270">
    <property type="component" value="Unassembled WGS sequence"/>
</dbReference>
<proteinExistence type="predicted"/>
<reference evidence="9" key="1">
    <citation type="submission" date="2024-04" db="EMBL/GenBank/DDBJ databases">
        <title>Salinicola lusitanus LLJ914,a marine bacterium isolated from the Okinawa Trough.</title>
        <authorList>
            <person name="Li J."/>
        </authorList>
    </citation>
    <scope>NUCLEOTIDE SEQUENCE [LARGE SCALE GENOMIC DNA]</scope>
</reference>
<evidence type="ECO:0000256" key="5">
    <source>
        <dbReference type="PROSITE-ProRule" id="PRU00042"/>
    </source>
</evidence>
<dbReference type="Gene3D" id="3.30.160.60">
    <property type="entry name" value="Classic Zinc Finger"/>
    <property type="match status" value="5"/>
</dbReference>
<dbReference type="Pfam" id="PF00096">
    <property type="entry name" value="zf-C2H2"/>
    <property type="match status" value="4"/>
</dbReference>
<comment type="caution">
    <text evidence="8">The sequence shown here is derived from an EMBL/GenBank/DDBJ whole genome shotgun (WGS) entry which is preliminary data.</text>
</comment>
<dbReference type="GO" id="GO:0005634">
    <property type="term" value="C:nucleus"/>
    <property type="evidence" value="ECO:0007669"/>
    <property type="project" value="TreeGrafter"/>
</dbReference>